<dbReference type="AlphaFoldDB" id="A0A261S149"/>
<dbReference type="Gene3D" id="3.10.580.10">
    <property type="entry name" value="CBS-domain"/>
    <property type="match status" value="1"/>
</dbReference>
<dbReference type="EMBL" id="NEVM01000005">
    <property type="protein sequence ID" value="OZI31058.1"/>
    <property type="molecule type" value="Genomic_DNA"/>
</dbReference>
<keyword evidence="3" id="KW-0812">Transmembrane</keyword>
<protein>
    <recommendedName>
        <fullName evidence="4">CBS domain-containing protein</fullName>
    </recommendedName>
</protein>
<keyword evidence="3" id="KW-0472">Membrane</keyword>
<evidence type="ECO:0000313" key="6">
    <source>
        <dbReference type="Proteomes" id="UP000216020"/>
    </source>
</evidence>
<dbReference type="OrthoDB" id="9811720at2"/>
<dbReference type="PROSITE" id="PS51371">
    <property type="entry name" value="CBS"/>
    <property type="match status" value="1"/>
</dbReference>
<dbReference type="SMART" id="SM00116">
    <property type="entry name" value="CBS"/>
    <property type="match status" value="2"/>
</dbReference>
<feature type="region of interest" description="Disordered" evidence="2">
    <location>
        <begin position="185"/>
        <end position="205"/>
    </location>
</feature>
<evidence type="ECO:0000256" key="2">
    <source>
        <dbReference type="SAM" id="MobiDB-lite"/>
    </source>
</evidence>
<dbReference type="InterPro" id="IPR000644">
    <property type="entry name" value="CBS_dom"/>
</dbReference>
<keyword evidence="1" id="KW-0129">CBS domain</keyword>
<dbReference type="InterPro" id="IPR007065">
    <property type="entry name" value="HPP"/>
</dbReference>
<evidence type="ECO:0000256" key="3">
    <source>
        <dbReference type="SAM" id="Phobius"/>
    </source>
</evidence>
<feature type="transmembrane region" description="Helical" evidence="3">
    <location>
        <begin position="60"/>
        <end position="77"/>
    </location>
</feature>
<gene>
    <name evidence="5" type="ORF">CAL29_24255</name>
</gene>
<organism evidence="5 6">
    <name type="scientific">Bordetella genomosp. 10</name>
    <dbReference type="NCBI Taxonomy" id="1416804"/>
    <lineage>
        <taxon>Bacteria</taxon>
        <taxon>Pseudomonadati</taxon>
        <taxon>Pseudomonadota</taxon>
        <taxon>Betaproteobacteria</taxon>
        <taxon>Burkholderiales</taxon>
        <taxon>Alcaligenaceae</taxon>
        <taxon>Bordetella</taxon>
    </lineage>
</organism>
<name>A0A261S149_9BORD</name>
<accession>A0A261S149</accession>
<comment type="caution">
    <text evidence="5">The sequence shown here is derived from an EMBL/GenBank/DDBJ whole genome shotgun (WGS) entry which is preliminary data.</text>
</comment>
<evidence type="ECO:0000256" key="1">
    <source>
        <dbReference type="PROSITE-ProRule" id="PRU00703"/>
    </source>
</evidence>
<dbReference type="SUPFAM" id="SSF54631">
    <property type="entry name" value="CBS-domain pair"/>
    <property type="match status" value="1"/>
</dbReference>
<keyword evidence="6" id="KW-1185">Reference proteome</keyword>
<feature type="transmembrane region" description="Helical" evidence="3">
    <location>
        <begin position="32"/>
        <end position="53"/>
    </location>
</feature>
<dbReference type="Pfam" id="PF00571">
    <property type="entry name" value="CBS"/>
    <property type="match status" value="1"/>
</dbReference>
<keyword evidence="3" id="KW-1133">Transmembrane helix</keyword>
<feature type="domain" description="CBS" evidence="4">
    <location>
        <begin position="254"/>
        <end position="310"/>
    </location>
</feature>
<reference evidence="6" key="1">
    <citation type="submission" date="2017-05" db="EMBL/GenBank/DDBJ databases">
        <title>Complete and WGS of Bordetella genogroups.</title>
        <authorList>
            <person name="Spilker T."/>
            <person name="Lipuma J."/>
        </authorList>
    </citation>
    <scope>NUCLEOTIDE SEQUENCE [LARGE SCALE GENOMIC DNA]</scope>
    <source>
        <strain evidence="6">AU16122</strain>
    </source>
</reference>
<dbReference type="InterPro" id="IPR058581">
    <property type="entry name" value="TM_HPP"/>
</dbReference>
<feature type="transmembrane region" description="Helical" evidence="3">
    <location>
        <begin position="151"/>
        <end position="174"/>
    </location>
</feature>
<dbReference type="InterPro" id="IPR046342">
    <property type="entry name" value="CBS_dom_sf"/>
</dbReference>
<sequence length="370" mass="38076">MNPLLPSSPKTSPAGRLRFFRPMLAGATGRERFIACIGALACIGLTGLICAVMLGNGPQLPLLVAPMGASAVLLFAVPSSPLAQPWSIIGGNTLSAFAGYLIGQIVPNPVMAAGAAVAFAIGAMSIARCLHPPGGAAALTVALGGPAVAKWGALFPLVPVGLNSCMLVLLGIFFHKLTRRAYPHKPAPAANPHGTADPSPVDRVGPRQEDVEAALAKLGTTFDIDPEDLQQLLHEIEVQALVRTHADLLCADIMSRDVISVRPDATPAQAQELLLRHDIRTLPVLDEHGHLLGTVGLRDLVRPAASVADVLASAQTTDADQPAAALLPVLTDGRTHAVIVTDAAGCVAGIISQTDLLGTLGRAPFAGLPA</sequence>
<dbReference type="PANTHER" id="PTHR33741">
    <property type="entry name" value="TRANSMEMBRANE PROTEIN DDB_G0269096-RELATED"/>
    <property type="match status" value="1"/>
</dbReference>
<evidence type="ECO:0000259" key="4">
    <source>
        <dbReference type="PROSITE" id="PS51371"/>
    </source>
</evidence>
<dbReference type="Pfam" id="PF04982">
    <property type="entry name" value="TM_HPP"/>
    <property type="match status" value="1"/>
</dbReference>
<dbReference type="RefSeq" id="WP_094855473.1">
    <property type="nucleotide sequence ID" value="NZ_NEVM01000005.1"/>
</dbReference>
<dbReference type="PANTHER" id="PTHR33741:SF5">
    <property type="entry name" value="TRANSMEMBRANE PROTEIN DDB_G0269096-RELATED"/>
    <property type="match status" value="1"/>
</dbReference>
<proteinExistence type="predicted"/>
<dbReference type="Proteomes" id="UP000216020">
    <property type="component" value="Unassembled WGS sequence"/>
</dbReference>
<evidence type="ECO:0000313" key="5">
    <source>
        <dbReference type="EMBL" id="OZI31058.1"/>
    </source>
</evidence>